<feature type="compositionally biased region" description="Pro residues" evidence="1">
    <location>
        <begin position="9"/>
        <end position="22"/>
    </location>
</feature>
<protein>
    <recommendedName>
        <fullName evidence="4">Ribosome biogenesis protein SLX9</fullName>
    </recommendedName>
</protein>
<accession>A0A5J5ELV4</accession>
<dbReference type="Proteomes" id="UP000326924">
    <property type="component" value="Unassembled WGS sequence"/>
</dbReference>
<evidence type="ECO:0000313" key="3">
    <source>
        <dbReference type="Proteomes" id="UP000326924"/>
    </source>
</evidence>
<evidence type="ECO:0000313" key="2">
    <source>
        <dbReference type="EMBL" id="KAA8896514.1"/>
    </source>
</evidence>
<evidence type="ECO:0008006" key="4">
    <source>
        <dbReference type="Google" id="ProtNLM"/>
    </source>
</evidence>
<dbReference type="AlphaFoldDB" id="A0A5J5ELV4"/>
<sequence>MRSKKFAPPDSPPQLAFPPPPKRTAREEALRRMHKRSTARLPIASERAEIEARKNKRVLKNTENPPRSTAAARLQYGRGQRTKKARIIDLTEGVSAYQESQETQDLEAAFEEARVAGKLLPPGVSQANPIDL</sequence>
<feature type="region of interest" description="Disordered" evidence="1">
    <location>
        <begin position="1"/>
        <end position="38"/>
    </location>
</feature>
<feature type="region of interest" description="Disordered" evidence="1">
    <location>
        <begin position="54"/>
        <end position="82"/>
    </location>
</feature>
<reference evidence="2 3" key="1">
    <citation type="submission" date="2019-09" db="EMBL/GenBank/DDBJ databases">
        <title>Draft genome of the ectomycorrhizal ascomycete Sphaerosporella brunnea.</title>
        <authorList>
            <consortium name="DOE Joint Genome Institute"/>
            <person name="Benucci G.M."/>
            <person name="Marozzi G."/>
            <person name="Antonielli L."/>
            <person name="Sanchez S."/>
            <person name="Marco P."/>
            <person name="Wang X."/>
            <person name="Falini L.B."/>
            <person name="Barry K."/>
            <person name="Haridas S."/>
            <person name="Lipzen A."/>
            <person name="Labutti K."/>
            <person name="Grigoriev I.V."/>
            <person name="Murat C."/>
            <person name="Martin F."/>
            <person name="Albertini E."/>
            <person name="Donnini D."/>
            <person name="Bonito G."/>
        </authorList>
    </citation>
    <scope>NUCLEOTIDE SEQUENCE [LARGE SCALE GENOMIC DNA]</scope>
    <source>
        <strain evidence="2 3">Sb_GMNB300</strain>
    </source>
</reference>
<evidence type="ECO:0000256" key="1">
    <source>
        <dbReference type="SAM" id="MobiDB-lite"/>
    </source>
</evidence>
<name>A0A5J5ELV4_9PEZI</name>
<gene>
    <name evidence="2" type="ORF">FN846DRAFT_893276</name>
</gene>
<proteinExistence type="predicted"/>
<organism evidence="2 3">
    <name type="scientific">Sphaerosporella brunnea</name>
    <dbReference type="NCBI Taxonomy" id="1250544"/>
    <lineage>
        <taxon>Eukaryota</taxon>
        <taxon>Fungi</taxon>
        <taxon>Dikarya</taxon>
        <taxon>Ascomycota</taxon>
        <taxon>Pezizomycotina</taxon>
        <taxon>Pezizomycetes</taxon>
        <taxon>Pezizales</taxon>
        <taxon>Pyronemataceae</taxon>
        <taxon>Sphaerosporella</taxon>
    </lineage>
</organism>
<dbReference type="EMBL" id="VXIS01000211">
    <property type="protein sequence ID" value="KAA8896514.1"/>
    <property type="molecule type" value="Genomic_DNA"/>
</dbReference>
<dbReference type="InParanoid" id="A0A5J5ELV4"/>
<comment type="caution">
    <text evidence="2">The sequence shown here is derived from an EMBL/GenBank/DDBJ whole genome shotgun (WGS) entry which is preliminary data.</text>
</comment>
<keyword evidence="3" id="KW-1185">Reference proteome</keyword>